<feature type="compositionally biased region" description="Low complexity" evidence="1">
    <location>
        <begin position="195"/>
        <end position="209"/>
    </location>
</feature>
<organism evidence="2 3">
    <name type="scientific">Diploscapter pachys</name>
    <dbReference type="NCBI Taxonomy" id="2018661"/>
    <lineage>
        <taxon>Eukaryota</taxon>
        <taxon>Metazoa</taxon>
        <taxon>Ecdysozoa</taxon>
        <taxon>Nematoda</taxon>
        <taxon>Chromadorea</taxon>
        <taxon>Rhabditida</taxon>
        <taxon>Rhabditina</taxon>
        <taxon>Rhabditomorpha</taxon>
        <taxon>Rhabditoidea</taxon>
        <taxon>Rhabditidae</taxon>
        <taxon>Diploscapter</taxon>
    </lineage>
</organism>
<dbReference type="InterPro" id="IPR011989">
    <property type="entry name" value="ARM-like"/>
</dbReference>
<reference evidence="2 3" key="1">
    <citation type="journal article" date="2017" name="Curr. Biol.">
        <title>Genome architecture and evolution of a unichromosomal asexual nematode.</title>
        <authorList>
            <person name="Fradin H."/>
            <person name="Zegar C."/>
            <person name="Gutwein M."/>
            <person name="Lucas J."/>
            <person name="Kovtun M."/>
            <person name="Corcoran D."/>
            <person name="Baugh L.R."/>
            <person name="Kiontke K."/>
            <person name="Gunsalus K."/>
            <person name="Fitch D.H."/>
            <person name="Piano F."/>
        </authorList>
    </citation>
    <scope>NUCLEOTIDE SEQUENCE [LARGE SCALE GENOMIC DNA]</scope>
    <source>
        <strain evidence="2">PF1309</strain>
    </source>
</reference>
<evidence type="ECO:0000256" key="1">
    <source>
        <dbReference type="SAM" id="MobiDB-lite"/>
    </source>
</evidence>
<feature type="compositionally biased region" description="Polar residues" evidence="1">
    <location>
        <begin position="169"/>
        <end position="184"/>
    </location>
</feature>
<dbReference type="STRING" id="2018661.A0A2A2LH89"/>
<comment type="caution">
    <text evidence="2">The sequence shown here is derived from an EMBL/GenBank/DDBJ whole genome shotgun (WGS) entry which is preliminary data.</text>
</comment>
<keyword evidence="3" id="KW-1185">Reference proteome</keyword>
<proteinExistence type="predicted"/>
<dbReference type="SUPFAM" id="SSF48371">
    <property type="entry name" value="ARM repeat"/>
    <property type="match status" value="1"/>
</dbReference>
<gene>
    <name evidence="2" type="ORF">WR25_09878</name>
</gene>
<dbReference type="Proteomes" id="UP000218231">
    <property type="component" value="Unassembled WGS sequence"/>
</dbReference>
<sequence>MAPSIMTDPPPQPPRQQPYHHAAAVELPAQMPIQPGQTQQQRVQIPSHMQQQQQYVHPGYSQPGPMHPQMHPQQAATYQGYYPHQYPSTSYQMPQLPAQAQYSQQSAMPKGMQQPQQMQHQMAYQQQQQQQQMAPTCMQERQNFSHQNMPSTSTYTARSPSRVPHPGPSSHSMPQHHLTQQWMNQHYMGGGGPTASGHASSYASPAPSAAPSVMSAMAANFETMSVLSVNTQMTSATGAIPPPCEDMAVGDIQSPQCFSSNGSNISAVENVNPQLVQQPLIQLRQCVTHFHNARCLGDQIDAFERIYQIIGRSDSSKSEEGRCKITNFALEVLPLGVELAVEIFRATYIILHMYATNRYGDIGPNHQRQVEIFRHLIRCAHVIVSLKEFREAPTRFIPLEPSPPVFIQFLAIFLKSTDVSVVEQILYILHELVTKDELKRIYMSKLKDVQLISNLILHIETCRSFRIIHWTGVVLFQLQHGDPMFVRYLMAEDRKPMPLMSAILQKTLPSLREAHQFCAKKYPDREQFNRETRSFGPAAEMMFILIRRLICGTGAQQRNWINLFIQQGGIQIVSYFIQFDDKTFNSIRLLHFVSSDCDPSVLRDMPPEGGPQQMYLVEAFQMILRAIPRMRPSKGLLSAMGFLHNSTLNRTNNKVALIRLGNMKIFTELIQKNSRLENFAHMNEKSWNIGEQRELLSDIIGLISALVLHYGDQKIEETRKHEDADALRDAEFLKSLFNIIVYDKDFDINFAKATHLRSGVFKLIVALLFNGCCDQLLSIGNDINQDNFINTVLLIIEQTNSRSSAINDSQCDLLISRAIAVLHNCIKIFGSAASAQITEYLRLENCEENGNSQSQNDMEFLKAGTKLMLEKY</sequence>
<dbReference type="EMBL" id="LIAE01006761">
    <property type="protein sequence ID" value="PAV85520.1"/>
    <property type="molecule type" value="Genomic_DNA"/>
</dbReference>
<dbReference type="Gene3D" id="1.25.10.10">
    <property type="entry name" value="Leucine-rich Repeat Variant"/>
    <property type="match status" value="1"/>
</dbReference>
<dbReference type="InterPro" id="IPR016024">
    <property type="entry name" value="ARM-type_fold"/>
</dbReference>
<feature type="compositionally biased region" description="Low complexity" evidence="1">
    <location>
        <begin position="115"/>
        <end position="139"/>
    </location>
</feature>
<feature type="compositionally biased region" description="Polar residues" evidence="1">
    <location>
        <begin position="140"/>
        <end position="159"/>
    </location>
</feature>
<feature type="region of interest" description="Disordered" evidence="1">
    <location>
        <begin position="115"/>
        <end position="209"/>
    </location>
</feature>
<dbReference type="EMBL" id="LIAE01006761">
    <property type="protein sequence ID" value="PAV85529.1"/>
    <property type="molecule type" value="Genomic_DNA"/>
</dbReference>
<feature type="region of interest" description="Disordered" evidence="1">
    <location>
        <begin position="1"/>
        <end position="23"/>
    </location>
</feature>
<dbReference type="AlphaFoldDB" id="A0A2A2LH89"/>
<name>A0A2A2LH89_9BILA</name>
<evidence type="ECO:0000313" key="2">
    <source>
        <dbReference type="EMBL" id="PAV85529.1"/>
    </source>
</evidence>
<evidence type="ECO:0000313" key="3">
    <source>
        <dbReference type="Proteomes" id="UP000218231"/>
    </source>
</evidence>
<protein>
    <submittedName>
        <fullName evidence="2">Uncharacterized protein</fullName>
    </submittedName>
</protein>
<accession>A0A2A2LH89</accession>